<evidence type="ECO:0000256" key="5">
    <source>
        <dbReference type="ARBA" id="ARBA00022982"/>
    </source>
</evidence>
<gene>
    <name evidence="9" type="ORF">S01H1_68135</name>
</gene>
<evidence type="ECO:0000256" key="2">
    <source>
        <dbReference type="ARBA" id="ARBA00022448"/>
    </source>
</evidence>
<protein>
    <recommendedName>
        <fullName evidence="8">4Fe-4S ferredoxin-type domain-containing protein</fullName>
    </recommendedName>
</protein>
<comment type="cofactor">
    <cofactor evidence="1">
        <name>[4Fe-4S] cluster</name>
        <dbReference type="ChEBI" id="CHEBI:49883"/>
    </cofactor>
</comment>
<evidence type="ECO:0000259" key="8">
    <source>
        <dbReference type="PROSITE" id="PS51379"/>
    </source>
</evidence>
<dbReference type="FunFam" id="3.30.70.20:FF:000045">
    <property type="entry name" value="Ferredoxin, 4Fe-4S"/>
    <property type="match status" value="1"/>
</dbReference>
<dbReference type="GO" id="GO:0005737">
    <property type="term" value="C:cytoplasm"/>
    <property type="evidence" value="ECO:0007669"/>
    <property type="project" value="TreeGrafter"/>
</dbReference>
<keyword evidence="3" id="KW-0004">4Fe-4S</keyword>
<evidence type="ECO:0000256" key="1">
    <source>
        <dbReference type="ARBA" id="ARBA00001966"/>
    </source>
</evidence>
<keyword evidence="6" id="KW-0408">Iron</keyword>
<keyword evidence="2" id="KW-0813">Transport</keyword>
<dbReference type="GO" id="GO:0051539">
    <property type="term" value="F:4 iron, 4 sulfur cluster binding"/>
    <property type="evidence" value="ECO:0007669"/>
    <property type="project" value="UniProtKB-KW"/>
</dbReference>
<dbReference type="PROSITE" id="PS51379">
    <property type="entry name" value="4FE4S_FER_2"/>
    <property type="match status" value="2"/>
</dbReference>
<dbReference type="InterPro" id="IPR017896">
    <property type="entry name" value="4Fe4S_Fe-S-bd"/>
</dbReference>
<reference evidence="9" key="1">
    <citation type="journal article" date="2014" name="Front. Microbiol.">
        <title>High frequency of phylogenetically diverse reductive dehalogenase-homologous genes in deep subseafloor sedimentary metagenomes.</title>
        <authorList>
            <person name="Kawai M."/>
            <person name="Futagami T."/>
            <person name="Toyoda A."/>
            <person name="Takaki Y."/>
            <person name="Nishi S."/>
            <person name="Hori S."/>
            <person name="Arai W."/>
            <person name="Tsubouchi T."/>
            <person name="Morono Y."/>
            <person name="Uchiyama I."/>
            <person name="Ito T."/>
            <person name="Fujiyama A."/>
            <person name="Inagaki F."/>
            <person name="Takami H."/>
        </authorList>
    </citation>
    <scope>NUCLEOTIDE SEQUENCE</scope>
    <source>
        <strain evidence="9">Expedition CK06-06</strain>
    </source>
</reference>
<evidence type="ECO:0000256" key="3">
    <source>
        <dbReference type="ARBA" id="ARBA00022485"/>
    </source>
</evidence>
<dbReference type="InterPro" id="IPR047927">
    <property type="entry name" value="YfhL-like"/>
</dbReference>
<dbReference type="SUPFAM" id="SSF54862">
    <property type="entry name" value="4Fe-4S ferredoxins"/>
    <property type="match status" value="1"/>
</dbReference>
<evidence type="ECO:0000313" key="9">
    <source>
        <dbReference type="EMBL" id="GAG29938.1"/>
    </source>
</evidence>
<name>X0WZU2_9ZZZZ</name>
<dbReference type="NCBIfam" id="NF033683">
    <property type="entry name" value="di_4Fe-4S_YfhL"/>
    <property type="match status" value="1"/>
</dbReference>
<dbReference type="GO" id="GO:0046872">
    <property type="term" value="F:metal ion binding"/>
    <property type="evidence" value="ECO:0007669"/>
    <property type="project" value="UniProtKB-KW"/>
</dbReference>
<keyword evidence="7" id="KW-0411">Iron-sulfur</keyword>
<evidence type="ECO:0000256" key="4">
    <source>
        <dbReference type="ARBA" id="ARBA00022723"/>
    </source>
</evidence>
<feature type="domain" description="4Fe-4S ferredoxin-type" evidence="8">
    <location>
        <begin position="1"/>
        <end position="29"/>
    </location>
</feature>
<comment type="caution">
    <text evidence="9">The sequence shown here is derived from an EMBL/GenBank/DDBJ whole genome shotgun (WGS) entry which is preliminary data.</text>
</comment>
<sequence>MAYKITDECISCGACEPECKNEAITEGEEIYIIDPDKCTECVGWLETQKCVEVCPVDSCIPDPDHKETQEQLLEKWRKLHPGETPSAT</sequence>
<dbReference type="PANTHER" id="PTHR24960:SF79">
    <property type="entry name" value="PHOTOSYSTEM I IRON-SULFUR CENTER"/>
    <property type="match status" value="1"/>
</dbReference>
<proteinExistence type="predicted"/>
<dbReference type="InterPro" id="IPR050157">
    <property type="entry name" value="PSI_iron-sulfur_center"/>
</dbReference>
<keyword evidence="5" id="KW-0249">Electron transport</keyword>
<dbReference type="Gene3D" id="3.30.70.20">
    <property type="match status" value="1"/>
</dbReference>
<dbReference type="AlphaFoldDB" id="X0WZU2"/>
<feature type="domain" description="4Fe-4S ferredoxin-type" evidence="8">
    <location>
        <begin position="31"/>
        <end position="64"/>
    </location>
</feature>
<accession>X0WZU2</accession>
<keyword evidence="4" id="KW-0479">Metal-binding</keyword>
<evidence type="ECO:0000256" key="6">
    <source>
        <dbReference type="ARBA" id="ARBA00023004"/>
    </source>
</evidence>
<organism evidence="9">
    <name type="scientific">marine sediment metagenome</name>
    <dbReference type="NCBI Taxonomy" id="412755"/>
    <lineage>
        <taxon>unclassified sequences</taxon>
        <taxon>metagenomes</taxon>
        <taxon>ecological metagenomes</taxon>
    </lineage>
</organism>
<evidence type="ECO:0000256" key="7">
    <source>
        <dbReference type="ARBA" id="ARBA00023014"/>
    </source>
</evidence>
<dbReference type="PANTHER" id="PTHR24960">
    <property type="entry name" value="PHOTOSYSTEM I IRON-SULFUR CENTER-RELATED"/>
    <property type="match status" value="1"/>
</dbReference>
<dbReference type="Pfam" id="PF12838">
    <property type="entry name" value="Fer4_7"/>
    <property type="match status" value="1"/>
</dbReference>
<dbReference type="EMBL" id="BARS01045174">
    <property type="protein sequence ID" value="GAG29938.1"/>
    <property type="molecule type" value="Genomic_DNA"/>
</dbReference>